<dbReference type="PANTHER" id="PTHR45528">
    <property type="entry name" value="SENSOR HISTIDINE KINASE CPXA"/>
    <property type="match status" value="1"/>
</dbReference>
<sequence length="275" mass="30398">MSRFFHSLKTKLTLSFVVLILLISGMAFLYTFNETKKALKEQMRTELMSVASAVAVNLNGDIHAGIKPGDEGTPAFQAIGQALLKVQEANDHITYIYTMRKTGEGAVFVVDPDDEEPAKIGELYEETNDEMLAGFERPSADNEYVTDQWGTFLSGYAPIRDSLGNSVGLVGVDMTSKDVIAKQRFIGNTIYLIIGIAVLFAGFIILLFSGTIIKDVNRLNRIANRISMGDMEVKMDVRRNDEIGDLADSFGRMVASLKIVMMEKSESENKTEQGK</sequence>
<keyword evidence="12" id="KW-1133">Transmembrane helix</keyword>
<proteinExistence type="predicted"/>
<evidence type="ECO:0000256" key="8">
    <source>
        <dbReference type="ARBA" id="ARBA00022777"/>
    </source>
</evidence>
<evidence type="ECO:0000313" key="15">
    <source>
        <dbReference type="Proteomes" id="UP000177230"/>
    </source>
</evidence>
<name>A0A1F5RBU2_9BACT</name>
<dbReference type="InterPro" id="IPR050398">
    <property type="entry name" value="HssS/ArlS-like"/>
</dbReference>
<reference evidence="14 15" key="1">
    <citation type="journal article" date="2016" name="Nat. Commun.">
        <title>Thousands of microbial genomes shed light on interconnected biogeochemical processes in an aquifer system.</title>
        <authorList>
            <person name="Anantharaman K."/>
            <person name="Brown C.T."/>
            <person name="Hug L.A."/>
            <person name="Sharon I."/>
            <person name="Castelle C.J."/>
            <person name="Probst A.J."/>
            <person name="Thomas B.C."/>
            <person name="Singh A."/>
            <person name="Wilkins M.J."/>
            <person name="Karaoz U."/>
            <person name="Brodie E.L."/>
            <person name="Williams K.H."/>
            <person name="Hubbard S.S."/>
            <person name="Banfield J.F."/>
        </authorList>
    </citation>
    <scope>NUCLEOTIDE SEQUENCE [LARGE SCALE GENOMIC DNA]</scope>
</reference>
<dbReference type="GO" id="GO:0000155">
    <property type="term" value="F:phosphorelay sensor kinase activity"/>
    <property type="evidence" value="ECO:0007669"/>
    <property type="project" value="TreeGrafter"/>
</dbReference>
<dbReference type="InterPro" id="IPR003660">
    <property type="entry name" value="HAMP_dom"/>
</dbReference>
<keyword evidence="10" id="KW-0902">Two-component regulatory system</keyword>
<evidence type="ECO:0000313" key="14">
    <source>
        <dbReference type="EMBL" id="OGF11929.1"/>
    </source>
</evidence>
<dbReference type="AlphaFoldDB" id="A0A1F5RBU2"/>
<evidence type="ECO:0000256" key="10">
    <source>
        <dbReference type="ARBA" id="ARBA00023012"/>
    </source>
</evidence>
<evidence type="ECO:0000256" key="3">
    <source>
        <dbReference type="ARBA" id="ARBA00012438"/>
    </source>
</evidence>
<dbReference type="SMART" id="SM00304">
    <property type="entry name" value="HAMP"/>
    <property type="match status" value="1"/>
</dbReference>
<feature type="transmembrane region" description="Helical" evidence="12">
    <location>
        <begin position="12"/>
        <end position="32"/>
    </location>
</feature>
<keyword evidence="5" id="KW-0597">Phosphoprotein</keyword>
<keyword evidence="9" id="KW-0067">ATP-binding</keyword>
<evidence type="ECO:0000259" key="13">
    <source>
        <dbReference type="PROSITE" id="PS50885"/>
    </source>
</evidence>
<dbReference type="SUPFAM" id="SSF158472">
    <property type="entry name" value="HAMP domain-like"/>
    <property type="match status" value="1"/>
</dbReference>
<organism evidence="14 15">
    <name type="scientific">Candidatus Edwardsbacteria bacterium GWF2_54_11</name>
    <dbReference type="NCBI Taxonomy" id="1817851"/>
    <lineage>
        <taxon>Bacteria</taxon>
        <taxon>Candidatus Edwardsiibacteriota</taxon>
    </lineage>
</organism>
<dbReference type="PANTHER" id="PTHR45528:SF1">
    <property type="entry name" value="SENSOR HISTIDINE KINASE CPXA"/>
    <property type="match status" value="1"/>
</dbReference>
<keyword evidence="4" id="KW-1003">Cell membrane</keyword>
<feature type="transmembrane region" description="Helical" evidence="12">
    <location>
        <begin position="190"/>
        <end position="213"/>
    </location>
</feature>
<keyword evidence="11 12" id="KW-0472">Membrane</keyword>
<feature type="domain" description="HAMP" evidence="13">
    <location>
        <begin position="210"/>
        <end position="262"/>
    </location>
</feature>
<dbReference type="EMBL" id="MFFM01000034">
    <property type="protein sequence ID" value="OGF11929.1"/>
    <property type="molecule type" value="Genomic_DNA"/>
</dbReference>
<evidence type="ECO:0000256" key="6">
    <source>
        <dbReference type="ARBA" id="ARBA00022679"/>
    </source>
</evidence>
<comment type="subcellular location">
    <subcellularLocation>
        <location evidence="2">Cell membrane</location>
        <topology evidence="2">Multi-pass membrane protein</topology>
    </subcellularLocation>
</comment>
<dbReference type="Gene3D" id="6.10.340.10">
    <property type="match status" value="1"/>
</dbReference>
<keyword evidence="8" id="KW-0418">Kinase</keyword>
<evidence type="ECO:0000256" key="5">
    <source>
        <dbReference type="ARBA" id="ARBA00022553"/>
    </source>
</evidence>
<evidence type="ECO:0000256" key="9">
    <source>
        <dbReference type="ARBA" id="ARBA00022840"/>
    </source>
</evidence>
<dbReference type="Pfam" id="PF00672">
    <property type="entry name" value="HAMP"/>
    <property type="match status" value="1"/>
</dbReference>
<dbReference type="GO" id="GO:0005886">
    <property type="term" value="C:plasma membrane"/>
    <property type="evidence" value="ECO:0007669"/>
    <property type="project" value="UniProtKB-SubCell"/>
</dbReference>
<evidence type="ECO:0000256" key="7">
    <source>
        <dbReference type="ARBA" id="ARBA00022741"/>
    </source>
</evidence>
<evidence type="ECO:0000256" key="11">
    <source>
        <dbReference type="ARBA" id="ARBA00023136"/>
    </source>
</evidence>
<dbReference type="GO" id="GO:0005524">
    <property type="term" value="F:ATP binding"/>
    <property type="evidence" value="ECO:0007669"/>
    <property type="project" value="UniProtKB-KW"/>
</dbReference>
<gene>
    <name evidence="14" type="ORF">A2024_02755</name>
</gene>
<evidence type="ECO:0000256" key="1">
    <source>
        <dbReference type="ARBA" id="ARBA00000085"/>
    </source>
</evidence>
<dbReference type="InterPro" id="IPR029151">
    <property type="entry name" value="Sensor-like_sf"/>
</dbReference>
<dbReference type="Proteomes" id="UP000177230">
    <property type="component" value="Unassembled WGS sequence"/>
</dbReference>
<comment type="caution">
    <text evidence="14">The sequence shown here is derived from an EMBL/GenBank/DDBJ whole genome shotgun (WGS) entry which is preliminary data.</text>
</comment>
<keyword evidence="12" id="KW-0812">Transmembrane</keyword>
<evidence type="ECO:0000256" key="12">
    <source>
        <dbReference type="SAM" id="Phobius"/>
    </source>
</evidence>
<dbReference type="SUPFAM" id="SSF103190">
    <property type="entry name" value="Sensory domain-like"/>
    <property type="match status" value="1"/>
</dbReference>
<accession>A0A1F5RBU2</accession>
<evidence type="ECO:0000256" key="2">
    <source>
        <dbReference type="ARBA" id="ARBA00004651"/>
    </source>
</evidence>
<keyword evidence="7" id="KW-0547">Nucleotide-binding</keyword>
<dbReference type="PROSITE" id="PS50885">
    <property type="entry name" value="HAMP"/>
    <property type="match status" value="1"/>
</dbReference>
<evidence type="ECO:0000256" key="4">
    <source>
        <dbReference type="ARBA" id="ARBA00022475"/>
    </source>
</evidence>
<keyword evidence="6" id="KW-0808">Transferase</keyword>
<dbReference type="CDD" id="cd06225">
    <property type="entry name" value="HAMP"/>
    <property type="match status" value="1"/>
</dbReference>
<comment type="catalytic activity">
    <reaction evidence="1">
        <text>ATP + protein L-histidine = ADP + protein N-phospho-L-histidine.</text>
        <dbReference type="EC" id="2.7.13.3"/>
    </reaction>
</comment>
<dbReference type="EC" id="2.7.13.3" evidence="3"/>
<protein>
    <recommendedName>
        <fullName evidence="3">histidine kinase</fullName>
        <ecNumber evidence="3">2.7.13.3</ecNumber>
    </recommendedName>
</protein>